<dbReference type="GO" id="GO:0046872">
    <property type="term" value="F:metal ion binding"/>
    <property type="evidence" value="ECO:0007669"/>
    <property type="project" value="UniProtKB-KW"/>
</dbReference>
<dbReference type="PANTHER" id="PTHR30632:SF0">
    <property type="entry name" value="SULFATE-BINDING PROTEIN"/>
    <property type="match status" value="1"/>
</dbReference>
<reference evidence="6 7" key="1">
    <citation type="submission" date="2016-10" db="EMBL/GenBank/DDBJ databases">
        <authorList>
            <person name="Varghese N."/>
            <person name="Submissions S."/>
        </authorList>
    </citation>
    <scope>NUCLEOTIDE SEQUENCE [LARGE SCALE GENOMIC DNA]</scope>
    <source>
        <strain evidence="6 7">IBRC-M10081</strain>
    </source>
</reference>
<proteinExistence type="inferred from homology"/>
<dbReference type="FunFam" id="3.40.190.10:FF:000035">
    <property type="entry name" value="Molybdate ABC transporter substrate-binding protein"/>
    <property type="match status" value="1"/>
</dbReference>
<feature type="binding site" evidence="5">
    <location>
        <position position="194"/>
    </location>
    <ligand>
        <name>molybdate</name>
        <dbReference type="ChEBI" id="CHEBI:36264"/>
    </ligand>
</feature>
<dbReference type="NCBIfam" id="TIGR01256">
    <property type="entry name" value="modA"/>
    <property type="match status" value="1"/>
</dbReference>
<name>A0A662Z1Z6_9STAP</name>
<evidence type="ECO:0000256" key="3">
    <source>
        <dbReference type="ARBA" id="ARBA00022723"/>
    </source>
</evidence>
<dbReference type="InterPro" id="IPR005950">
    <property type="entry name" value="ModA"/>
</dbReference>
<feature type="binding site" evidence="5">
    <location>
        <position position="176"/>
    </location>
    <ligand>
        <name>molybdate</name>
        <dbReference type="ChEBI" id="CHEBI:36264"/>
    </ligand>
</feature>
<evidence type="ECO:0000256" key="4">
    <source>
        <dbReference type="ARBA" id="ARBA00022729"/>
    </source>
</evidence>
<comment type="similarity">
    <text evidence="1">Belongs to the bacterial solute-binding protein ModA family.</text>
</comment>
<dbReference type="GO" id="GO:1901359">
    <property type="term" value="F:tungstate binding"/>
    <property type="evidence" value="ECO:0007669"/>
    <property type="project" value="UniProtKB-ARBA"/>
</dbReference>
<dbReference type="EMBL" id="FOIT01000002">
    <property type="protein sequence ID" value="SEV92025.1"/>
    <property type="molecule type" value="Genomic_DNA"/>
</dbReference>
<dbReference type="Pfam" id="PF13531">
    <property type="entry name" value="SBP_bac_11"/>
    <property type="match status" value="1"/>
</dbReference>
<sequence>MYKRLLMSITAVGLLAACNGDDEDNDEASNGDIEGEVTISAAASTRDGLEEVVELFNVENPDVSIDMNFGGSGALKIQIEQGAPADIFLSANVDHFDDLDDDGFIEERVTYLGNDLVLIEPTDAETLSIIEELVDVDLIALGTPESVPAGEYGKAALEYYEIWGDIEDNIIYAEDVRQVLQYVEVEEVDAGVVYRTDALTSDDVVIVDTFTEDSHDAIEYPLGLLTDGADDEAVQAFYEFLQSDDALEVFEAYGFIIE</sequence>
<dbReference type="AlphaFoldDB" id="A0A662Z1Z6"/>
<feature type="binding site" evidence="5">
    <location>
        <position position="72"/>
    </location>
    <ligand>
        <name>molybdate</name>
        <dbReference type="ChEBI" id="CHEBI:36264"/>
    </ligand>
</feature>
<dbReference type="RefSeq" id="WP_091474097.1">
    <property type="nucleotide sequence ID" value="NZ_FOIT01000002.1"/>
</dbReference>
<keyword evidence="7" id="KW-1185">Reference proteome</keyword>
<dbReference type="GO" id="GO:0015689">
    <property type="term" value="P:molybdate ion transport"/>
    <property type="evidence" value="ECO:0007669"/>
    <property type="project" value="InterPro"/>
</dbReference>
<organism evidence="6 7">
    <name type="scientific">Aliicoccus persicus</name>
    <dbReference type="NCBI Taxonomy" id="930138"/>
    <lineage>
        <taxon>Bacteria</taxon>
        <taxon>Bacillati</taxon>
        <taxon>Bacillota</taxon>
        <taxon>Bacilli</taxon>
        <taxon>Bacillales</taxon>
        <taxon>Staphylococcaceae</taxon>
        <taxon>Aliicoccus</taxon>
    </lineage>
</organism>
<evidence type="ECO:0000256" key="1">
    <source>
        <dbReference type="ARBA" id="ARBA00009175"/>
    </source>
</evidence>
<dbReference type="SUPFAM" id="SSF53850">
    <property type="entry name" value="Periplasmic binding protein-like II"/>
    <property type="match status" value="1"/>
</dbReference>
<evidence type="ECO:0000256" key="5">
    <source>
        <dbReference type="PIRSR" id="PIRSR004846-1"/>
    </source>
</evidence>
<gene>
    <name evidence="6" type="ORF">SAMN05192557_0774</name>
</gene>
<evidence type="ECO:0000313" key="7">
    <source>
        <dbReference type="Proteomes" id="UP000243605"/>
    </source>
</evidence>
<dbReference type="GO" id="GO:0030973">
    <property type="term" value="F:molybdate ion binding"/>
    <property type="evidence" value="ECO:0007669"/>
    <property type="project" value="TreeGrafter"/>
</dbReference>
<dbReference type="InterPro" id="IPR050682">
    <property type="entry name" value="ModA/WtpA"/>
</dbReference>
<feature type="binding site" evidence="5">
    <location>
        <position position="44"/>
    </location>
    <ligand>
        <name>molybdate</name>
        <dbReference type="ChEBI" id="CHEBI:36264"/>
    </ligand>
</feature>
<dbReference type="OrthoDB" id="9785015at2"/>
<evidence type="ECO:0000256" key="2">
    <source>
        <dbReference type="ARBA" id="ARBA00022505"/>
    </source>
</evidence>
<feature type="binding site" evidence="5">
    <location>
        <position position="149"/>
    </location>
    <ligand>
        <name>molybdate</name>
        <dbReference type="ChEBI" id="CHEBI:36264"/>
    </ligand>
</feature>
<dbReference type="Gene3D" id="3.40.190.10">
    <property type="entry name" value="Periplasmic binding protein-like II"/>
    <property type="match status" value="2"/>
</dbReference>
<accession>A0A662Z1Z6</accession>
<dbReference type="PANTHER" id="PTHR30632">
    <property type="entry name" value="MOLYBDATE-BINDING PERIPLASMIC PROTEIN"/>
    <property type="match status" value="1"/>
</dbReference>
<protein>
    <submittedName>
        <fullName evidence="6">Molybdate transport system substrate-binding protein</fullName>
    </submittedName>
</protein>
<dbReference type="Proteomes" id="UP000243605">
    <property type="component" value="Unassembled WGS sequence"/>
</dbReference>
<dbReference type="PIRSF" id="PIRSF004846">
    <property type="entry name" value="ModA"/>
    <property type="match status" value="1"/>
</dbReference>
<dbReference type="PROSITE" id="PS51257">
    <property type="entry name" value="PROKAR_LIPOPROTEIN"/>
    <property type="match status" value="1"/>
</dbReference>
<keyword evidence="2 5" id="KW-0500">Molybdenum</keyword>
<keyword evidence="3 5" id="KW-0479">Metal-binding</keyword>
<keyword evidence="4" id="KW-0732">Signal</keyword>
<evidence type="ECO:0000313" key="6">
    <source>
        <dbReference type="EMBL" id="SEV92025.1"/>
    </source>
</evidence>